<keyword evidence="1" id="KW-0812">Transmembrane</keyword>
<protein>
    <submittedName>
        <fullName evidence="2">Uncharacterized protein</fullName>
    </submittedName>
</protein>
<dbReference type="EMBL" id="LAZR01035856">
    <property type="protein sequence ID" value="KKL26387.1"/>
    <property type="molecule type" value="Genomic_DNA"/>
</dbReference>
<comment type="caution">
    <text evidence="2">The sequence shown here is derived from an EMBL/GenBank/DDBJ whole genome shotgun (WGS) entry which is preliminary data.</text>
</comment>
<evidence type="ECO:0000313" key="2">
    <source>
        <dbReference type="EMBL" id="KKL26387.1"/>
    </source>
</evidence>
<keyword evidence="1" id="KW-1133">Transmembrane helix</keyword>
<feature type="non-terminal residue" evidence="2">
    <location>
        <position position="28"/>
    </location>
</feature>
<keyword evidence="1" id="KW-0472">Membrane</keyword>
<proteinExistence type="predicted"/>
<feature type="transmembrane region" description="Helical" evidence="1">
    <location>
        <begin position="7"/>
        <end position="26"/>
    </location>
</feature>
<organism evidence="2">
    <name type="scientific">marine sediment metagenome</name>
    <dbReference type="NCBI Taxonomy" id="412755"/>
    <lineage>
        <taxon>unclassified sequences</taxon>
        <taxon>metagenomes</taxon>
        <taxon>ecological metagenomes</taxon>
    </lineage>
</organism>
<name>A0A0F9CIX2_9ZZZZ</name>
<sequence>MSDDTKAMILITVMLIVLLVGVLVAART</sequence>
<evidence type="ECO:0000256" key="1">
    <source>
        <dbReference type="SAM" id="Phobius"/>
    </source>
</evidence>
<dbReference type="AlphaFoldDB" id="A0A0F9CIX2"/>
<reference evidence="2" key="1">
    <citation type="journal article" date="2015" name="Nature">
        <title>Complex archaea that bridge the gap between prokaryotes and eukaryotes.</title>
        <authorList>
            <person name="Spang A."/>
            <person name="Saw J.H."/>
            <person name="Jorgensen S.L."/>
            <person name="Zaremba-Niedzwiedzka K."/>
            <person name="Martijn J."/>
            <person name="Lind A.E."/>
            <person name="van Eijk R."/>
            <person name="Schleper C."/>
            <person name="Guy L."/>
            <person name="Ettema T.J."/>
        </authorList>
    </citation>
    <scope>NUCLEOTIDE SEQUENCE</scope>
</reference>
<gene>
    <name evidence="2" type="ORF">LCGC14_2395840</name>
</gene>
<accession>A0A0F9CIX2</accession>